<keyword evidence="2" id="KW-0732">Signal</keyword>
<name>A0A517QGY2_9PLAN</name>
<feature type="compositionally biased region" description="Low complexity" evidence="1">
    <location>
        <begin position="46"/>
        <end position="58"/>
    </location>
</feature>
<dbReference type="RefSeq" id="WP_145195144.1">
    <property type="nucleotide sequence ID" value="NZ_CP036267.1"/>
</dbReference>
<dbReference type="EMBL" id="CP036267">
    <property type="protein sequence ID" value="QDT30888.1"/>
    <property type="molecule type" value="Genomic_DNA"/>
</dbReference>
<dbReference type="AlphaFoldDB" id="A0A517QGY2"/>
<feature type="region of interest" description="Disordered" evidence="1">
    <location>
        <begin position="98"/>
        <end position="135"/>
    </location>
</feature>
<dbReference type="Proteomes" id="UP000315724">
    <property type="component" value="Chromosome"/>
</dbReference>
<evidence type="ECO:0000259" key="3">
    <source>
        <dbReference type="PROSITE" id="PS50914"/>
    </source>
</evidence>
<evidence type="ECO:0000313" key="4">
    <source>
        <dbReference type="EMBL" id="QDT30888.1"/>
    </source>
</evidence>
<keyword evidence="5" id="KW-1185">Reference proteome</keyword>
<feature type="signal peptide" evidence="2">
    <location>
        <begin position="1"/>
        <end position="23"/>
    </location>
</feature>
<protein>
    <submittedName>
        <fullName evidence="4">BON domain protein</fullName>
    </submittedName>
</protein>
<proteinExistence type="predicted"/>
<dbReference type="KEGG" id="tpol:Mal48_01160"/>
<feature type="domain" description="BON" evidence="3">
    <location>
        <begin position="151"/>
        <end position="221"/>
    </location>
</feature>
<gene>
    <name evidence="4" type="ORF">Mal48_01160</name>
</gene>
<dbReference type="PROSITE" id="PS50914">
    <property type="entry name" value="BON"/>
    <property type="match status" value="1"/>
</dbReference>
<feature type="compositionally biased region" description="Polar residues" evidence="1">
    <location>
        <begin position="98"/>
        <end position="116"/>
    </location>
</feature>
<dbReference type="InterPro" id="IPR007055">
    <property type="entry name" value="BON_dom"/>
</dbReference>
<dbReference type="Pfam" id="PF04972">
    <property type="entry name" value="BON"/>
    <property type="match status" value="1"/>
</dbReference>
<feature type="compositionally biased region" description="Gly residues" evidence="1">
    <location>
        <begin position="28"/>
        <end position="45"/>
    </location>
</feature>
<feature type="chain" id="PRO_5021766396" evidence="2">
    <location>
        <begin position="24"/>
        <end position="221"/>
    </location>
</feature>
<evidence type="ECO:0000313" key="5">
    <source>
        <dbReference type="Proteomes" id="UP000315724"/>
    </source>
</evidence>
<accession>A0A517QGY2</accession>
<feature type="region of interest" description="Disordered" evidence="1">
    <location>
        <begin position="28"/>
        <end position="59"/>
    </location>
</feature>
<evidence type="ECO:0000256" key="2">
    <source>
        <dbReference type="SAM" id="SignalP"/>
    </source>
</evidence>
<dbReference type="Gene3D" id="3.30.1340.30">
    <property type="match status" value="1"/>
</dbReference>
<dbReference type="OrthoDB" id="282300at2"/>
<sequence precursor="true">MLFRTLSLTLVLVCFTGISDVHAQSLFGGGGTGGTTGGTNTGGRATGTTGAQGQSTSGIDTGQTIGTTNLNAADGSLSATVGQGSFVGGQNSGTFVGNRFTGQTASQGTSAQFGGLQNNNQTQNRSTQQQTDRKSVRPVFRMAFVAPTLPQQEIESRLIETAIALPPIVAGSSSINIQVDPQGQVTLSGAVGTERERKLLESYVRMEPGVRGVKNSLTIKE</sequence>
<feature type="compositionally biased region" description="Low complexity" evidence="1">
    <location>
        <begin position="117"/>
        <end position="130"/>
    </location>
</feature>
<organism evidence="4 5">
    <name type="scientific">Thalassoglobus polymorphus</name>
    <dbReference type="NCBI Taxonomy" id="2527994"/>
    <lineage>
        <taxon>Bacteria</taxon>
        <taxon>Pseudomonadati</taxon>
        <taxon>Planctomycetota</taxon>
        <taxon>Planctomycetia</taxon>
        <taxon>Planctomycetales</taxon>
        <taxon>Planctomycetaceae</taxon>
        <taxon>Thalassoglobus</taxon>
    </lineage>
</organism>
<evidence type="ECO:0000256" key="1">
    <source>
        <dbReference type="SAM" id="MobiDB-lite"/>
    </source>
</evidence>
<reference evidence="4 5" key="1">
    <citation type="submission" date="2019-02" db="EMBL/GenBank/DDBJ databases">
        <title>Deep-cultivation of Planctomycetes and their phenomic and genomic characterization uncovers novel biology.</title>
        <authorList>
            <person name="Wiegand S."/>
            <person name="Jogler M."/>
            <person name="Boedeker C."/>
            <person name="Pinto D."/>
            <person name="Vollmers J."/>
            <person name="Rivas-Marin E."/>
            <person name="Kohn T."/>
            <person name="Peeters S.H."/>
            <person name="Heuer A."/>
            <person name="Rast P."/>
            <person name="Oberbeckmann S."/>
            <person name="Bunk B."/>
            <person name="Jeske O."/>
            <person name="Meyerdierks A."/>
            <person name="Storesund J.E."/>
            <person name="Kallscheuer N."/>
            <person name="Luecker S."/>
            <person name="Lage O.M."/>
            <person name="Pohl T."/>
            <person name="Merkel B.J."/>
            <person name="Hornburger P."/>
            <person name="Mueller R.-W."/>
            <person name="Bruemmer F."/>
            <person name="Labrenz M."/>
            <person name="Spormann A.M."/>
            <person name="Op den Camp H."/>
            <person name="Overmann J."/>
            <person name="Amann R."/>
            <person name="Jetten M.S.M."/>
            <person name="Mascher T."/>
            <person name="Medema M.H."/>
            <person name="Devos D.P."/>
            <person name="Kaster A.-K."/>
            <person name="Ovreas L."/>
            <person name="Rohde M."/>
            <person name="Galperin M.Y."/>
            <person name="Jogler C."/>
        </authorList>
    </citation>
    <scope>NUCLEOTIDE SEQUENCE [LARGE SCALE GENOMIC DNA]</scope>
    <source>
        <strain evidence="4 5">Mal48</strain>
    </source>
</reference>